<organism evidence="1">
    <name type="scientific">Tanacetum cinerariifolium</name>
    <name type="common">Dalmatian daisy</name>
    <name type="synonym">Chrysanthemum cinerariifolium</name>
    <dbReference type="NCBI Taxonomy" id="118510"/>
    <lineage>
        <taxon>Eukaryota</taxon>
        <taxon>Viridiplantae</taxon>
        <taxon>Streptophyta</taxon>
        <taxon>Embryophyta</taxon>
        <taxon>Tracheophyta</taxon>
        <taxon>Spermatophyta</taxon>
        <taxon>Magnoliopsida</taxon>
        <taxon>eudicotyledons</taxon>
        <taxon>Gunneridae</taxon>
        <taxon>Pentapetalae</taxon>
        <taxon>asterids</taxon>
        <taxon>campanulids</taxon>
        <taxon>Asterales</taxon>
        <taxon>Asteraceae</taxon>
        <taxon>Asteroideae</taxon>
        <taxon>Anthemideae</taxon>
        <taxon>Anthemidinae</taxon>
        <taxon>Tanacetum</taxon>
    </lineage>
</organism>
<comment type="caution">
    <text evidence="1">The sequence shown here is derived from an EMBL/GenBank/DDBJ whole genome shotgun (WGS) entry which is preliminary data.</text>
</comment>
<dbReference type="AlphaFoldDB" id="A0A6L2N4A5"/>
<dbReference type="EMBL" id="BKCJ010008194">
    <property type="protein sequence ID" value="GEU81026.1"/>
    <property type="molecule type" value="Genomic_DNA"/>
</dbReference>
<reference evidence="1" key="1">
    <citation type="journal article" date="2019" name="Sci. Rep.">
        <title>Draft genome of Tanacetum cinerariifolium, the natural source of mosquito coil.</title>
        <authorList>
            <person name="Yamashiro T."/>
            <person name="Shiraishi A."/>
            <person name="Satake H."/>
            <person name="Nakayama K."/>
        </authorList>
    </citation>
    <scope>NUCLEOTIDE SEQUENCE</scope>
</reference>
<sequence length="178" mass="19631">MVKCSTGKLLRMAKSEYDEEEQNVLYFNDLFPFIIIHPDDLKSQKDNGDDEVDTMQSLGRSQAPEKVIVTDLFYLRGWTLDRSKSLIYWLEILQGLTVVASALPVIDMAELVRLQICVEIDDTWALVAMGPERQHDAAAGTPGVAQDAPAIYEGIQAVLAPVQAPPPPPPPVAARTMP</sequence>
<accession>A0A6L2N4A5</accession>
<gene>
    <name evidence="1" type="ORF">Tci_053004</name>
</gene>
<name>A0A6L2N4A5_TANCI</name>
<evidence type="ECO:0000313" key="1">
    <source>
        <dbReference type="EMBL" id="GEU81026.1"/>
    </source>
</evidence>
<proteinExistence type="predicted"/>
<protein>
    <submittedName>
        <fullName evidence="1">Uncharacterized protein</fullName>
    </submittedName>
</protein>